<organism evidence="5 6">
    <name type="scientific">Tritrichomonas musculus</name>
    <dbReference type="NCBI Taxonomy" id="1915356"/>
    <lineage>
        <taxon>Eukaryota</taxon>
        <taxon>Metamonada</taxon>
        <taxon>Parabasalia</taxon>
        <taxon>Tritrichomonadida</taxon>
        <taxon>Tritrichomonadidae</taxon>
        <taxon>Tritrichomonas</taxon>
    </lineage>
</organism>
<dbReference type="InterPro" id="IPR018359">
    <property type="entry name" value="Bromodomain_CS"/>
</dbReference>
<dbReference type="PROSITE" id="PS00092">
    <property type="entry name" value="N6_MTASE"/>
    <property type="match status" value="1"/>
</dbReference>
<feature type="compositionally biased region" description="Low complexity" evidence="3">
    <location>
        <begin position="180"/>
        <end position="202"/>
    </location>
</feature>
<dbReference type="Proteomes" id="UP001470230">
    <property type="component" value="Unassembled WGS sequence"/>
</dbReference>
<comment type="caution">
    <text evidence="5">The sequence shown here is derived from an EMBL/GenBank/DDBJ whole genome shotgun (WGS) entry which is preliminary data.</text>
</comment>
<evidence type="ECO:0000313" key="6">
    <source>
        <dbReference type="Proteomes" id="UP001470230"/>
    </source>
</evidence>
<evidence type="ECO:0000256" key="1">
    <source>
        <dbReference type="ARBA" id="ARBA00023117"/>
    </source>
</evidence>
<dbReference type="PROSITE" id="PS50014">
    <property type="entry name" value="BROMODOMAIN_2"/>
    <property type="match status" value="1"/>
</dbReference>
<sequence length="381" mass="43177">MPLPERKNKQILDILDNILSYHTAAFFDHPIDPVRDQLPTYFNIVKRPMDLGTIRNKIECNEYNDVASFIADVELVWANAILFNGRNSFMYSIVRYLQTKFKEQTEFLSNDIRKDWINQMNDLRNKVNNIISNPPYFISKEIGSTALKSHHSTSSLISSASVSSIPTTSYAETSILPSYSTTNLSSNTKSRSSSSKSKTISTPRNRRKFSSNFSDDDDDGDDAENSNQHNERKTEHIYYGLDADDGYDNDDDDDEVDVSSRWNKKSSRSSNKKSSKSKQNKPPSSQKKSNPSSSKTKKPSTVSTPNNPTSNEDRDLTENEIEKLANDVNQLAADDDKNSEIADLLQSMEPQLSFDEEVGVEKLHMPTLKALKKLVDRLMKM</sequence>
<dbReference type="PANTHER" id="PTHR22880:SF225">
    <property type="entry name" value="BROMODOMAIN-CONTAINING PROTEIN BET-1-RELATED"/>
    <property type="match status" value="1"/>
</dbReference>
<dbReference type="PRINTS" id="PR00503">
    <property type="entry name" value="BROMODOMAIN"/>
</dbReference>
<feature type="region of interest" description="Disordered" evidence="3">
    <location>
        <begin position="180"/>
        <end position="317"/>
    </location>
</feature>
<evidence type="ECO:0000259" key="4">
    <source>
        <dbReference type="PROSITE" id="PS50014"/>
    </source>
</evidence>
<dbReference type="InterPro" id="IPR050935">
    <property type="entry name" value="Bromo_chromatin_reader"/>
</dbReference>
<keyword evidence="1 2" id="KW-0103">Bromodomain</keyword>
<proteinExistence type="predicted"/>
<protein>
    <recommendedName>
        <fullName evidence="4">Bromo domain-containing protein</fullName>
    </recommendedName>
</protein>
<feature type="compositionally biased region" description="Acidic residues" evidence="3">
    <location>
        <begin position="214"/>
        <end position="224"/>
    </location>
</feature>
<dbReference type="Gene3D" id="1.20.920.10">
    <property type="entry name" value="Bromodomain-like"/>
    <property type="match status" value="1"/>
</dbReference>
<feature type="domain" description="Bromo" evidence="4">
    <location>
        <begin position="19"/>
        <end position="91"/>
    </location>
</feature>
<gene>
    <name evidence="5" type="ORF">M9Y10_022134</name>
</gene>
<feature type="compositionally biased region" description="Acidic residues" evidence="3">
    <location>
        <begin position="242"/>
        <end position="257"/>
    </location>
</feature>
<name>A0ABR2KSF7_9EUKA</name>
<evidence type="ECO:0000313" key="5">
    <source>
        <dbReference type="EMBL" id="KAK8893706.1"/>
    </source>
</evidence>
<feature type="compositionally biased region" description="Low complexity" evidence="3">
    <location>
        <begin position="280"/>
        <end position="306"/>
    </location>
</feature>
<dbReference type="PANTHER" id="PTHR22880">
    <property type="entry name" value="FALZ-RELATED BROMODOMAIN-CONTAINING PROTEINS"/>
    <property type="match status" value="1"/>
</dbReference>
<feature type="compositionally biased region" description="Basic residues" evidence="3">
    <location>
        <begin position="262"/>
        <end position="279"/>
    </location>
</feature>
<keyword evidence="6" id="KW-1185">Reference proteome</keyword>
<dbReference type="EMBL" id="JAPFFF010000003">
    <property type="protein sequence ID" value="KAK8893706.1"/>
    <property type="molecule type" value="Genomic_DNA"/>
</dbReference>
<dbReference type="InterPro" id="IPR001487">
    <property type="entry name" value="Bromodomain"/>
</dbReference>
<dbReference type="InterPro" id="IPR036427">
    <property type="entry name" value="Bromodomain-like_sf"/>
</dbReference>
<dbReference type="SUPFAM" id="SSF47370">
    <property type="entry name" value="Bromodomain"/>
    <property type="match status" value="1"/>
</dbReference>
<dbReference type="PROSITE" id="PS00633">
    <property type="entry name" value="BROMODOMAIN_1"/>
    <property type="match status" value="1"/>
</dbReference>
<dbReference type="InterPro" id="IPR002052">
    <property type="entry name" value="DNA_methylase_N6_adenine_CS"/>
</dbReference>
<accession>A0ABR2KSF7</accession>
<dbReference type="SMART" id="SM00297">
    <property type="entry name" value="BROMO"/>
    <property type="match status" value="1"/>
</dbReference>
<evidence type="ECO:0000256" key="2">
    <source>
        <dbReference type="PROSITE-ProRule" id="PRU00035"/>
    </source>
</evidence>
<dbReference type="Pfam" id="PF00439">
    <property type="entry name" value="Bromodomain"/>
    <property type="match status" value="1"/>
</dbReference>
<reference evidence="5 6" key="1">
    <citation type="submission" date="2024-04" db="EMBL/GenBank/DDBJ databases">
        <title>Tritrichomonas musculus Genome.</title>
        <authorList>
            <person name="Alves-Ferreira E."/>
            <person name="Grigg M."/>
            <person name="Lorenzi H."/>
            <person name="Galac M."/>
        </authorList>
    </citation>
    <scope>NUCLEOTIDE SEQUENCE [LARGE SCALE GENOMIC DNA]</scope>
    <source>
        <strain evidence="5 6">EAF2021</strain>
    </source>
</reference>
<evidence type="ECO:0000256" key="3">
    <source>
        <dbReference type="SAM" id="MobiDB-lite"/>
    </source>
</evidence>